<dbReference type="InterPro" id="IPR012910">
    <property type="entry name" value="Plug_dom"/>
</dbReference>
<dbReference type="CDD" id="cd01347">
    <property type="entry name" value="ligand_gated_channel"/>
    <property type="match status" value="1"/>
</dbReference>
<keyword evidence="6" id="KW-0406">Ion transport</keyword>
<evidence type="ECO:0000256" key="3">
    <source>
        <dbReference type="ARBA" id="ARBA00022452"/>
    </source>
</evidence>
<evidence type="ECO:0000256" key="5">
    <source>
        <dbReference type="ARBA" id="ARBA00022729"/>
    </source>
</evidence>
<evidence type="ECO:0000313" key="16">
    <source>
        <dbReference type="EMBL" id="AOZ68879.1"/>
    </source>
</evidence>
<dbReference type="EMBL" id="CP017781">
    <property type="protein sequence ID" value="AOZ68879.1"/>
    <property type="molecule type" value="Genomic_DNA"/>
</dbReference>
<comment type="similarity">
    <text evidence="10 11">Belongs to the TonB-dependent receptor family.</text>
</comment>
<keyword evidence="16" id="KW-0675">Receptor</keyword>
<dbReference type="KEGG" id="rhp:LPB142_05730"/>
<evidence type="ECO:0000256" key="8">
    <source>
        <dbReference type="ARBA" id="ARBA00023136"/>
    </source>
</evidence>
<dbReference type="STRING" id="1850250.LPB142_05730"/>
<dbReference type="PROSITE" id="PS52016">
    <property type="entry name" value="TONB_DEPENDENT_REC_3"/>
    <property type="match status" value="1"/>
</dbReference>
<dbReference type="PANTHER" id="PTHR30069:SF53">
    <property type="entry name" value="COLICIN I RECEPTOR-RELATED"/>
    <property type="match status" value="1"/>
</dbReference>
<evidence type="ECO:0000256" key="4">
    <source>
        <dbReference type="ARBA" id="ARBA00022692"/>
    </source>
</evidence>
<dbReference type="Gene3D" id="2.170.130.10">
    <property type="entry name" value="TonB-dependent receptor, plug domain"/>
    <property type="match status" value="1"/>
</dbReference>
<feature type="region of interest" description="Disordered" evidence="12">
    <location>
        <begin position="197"/>
        <end position="220"/>
    </location>
</feature>
<evidence type="ECO:0000256" key="11">
    <source>
        <dbReference type="RuleBase" id="RU003357"/>
    </source>
</evidence>
<evidence type="ECO:0000256" key="7">
    <source>
        <dbReference type="ARBA" id="ARBA00023077"/>
    </source>
</evidence>
<dbReference type="SUPFAM" id="SSF56935">
    <property type="entry name" value="Porins"/>
    <property type="match status" value="1"/>
</dbReference>
<keyword evidence="2 10" id="KW-0813">Transport</keyword>
<evidence type="ECO:0000313" key="17">
    <source>
        <dbReference type="Proteomes" id="UP000176562"/>
    </source>
</evidence>
<dbReference type="Pfam" id="PF07715">
    <property type="entry name" value="Plug"/>
    <property type="match status" value="1"/>
</dbReference>
<evidence type="ECO:0000256" key="1">
    <source>
        <dbReference type="ARBA" id="ARBA00004571"/>
    </source>
</evidence>
<evidence type="ECO:0000256" key="12">
    <source>
        <dbReference type="SAM" id="MobiDB-lite"/>
    </source>
</evidence>
<dbReference type="InterPro" id="IPR039426">
    <property type="entry name" value="TonB-dep_rcpt-like"/>
</dbReference>
<keyword evidence="8 10" id="KW-0472">Membrane</keyword>
<evidence type="ECO:0000259" key="15">
    <source>
        <dbReference type="Pfam" id="PF07715"/>
    </source>
</evidence>
<dbReference type="GO" id="GO:0015344">
    <property type="term" value="F:siderophore uptake transmembrane transporter activity"/>
    <property type="evidence" value="ECO:0007669"/>
    <property type="project" value="TreeGrafter"/>
</dbReference>
<keyword evidence="4 10" id="KW-0812">Transmembrane</keyword>
<dbReference type="GO" id="GO:0009279">
    <property type="term" value="C:cell outer membrane"/>
    <property type="evidence" value="ECO:0007669"/>
    <property type="project" value="UniProtKB-SubCell"/>
</dbReference>
<sequence>MIYRHFTRRLLLSASCLAAPVAPVLAQDVTALDDILISGAMFPVEAKSYGRAYSVVTAEQIEARGVTDLAQALSGLPGVAVASSGPGYTQIRLRGGESNHVLVLIDGVEANSSGTGDYLLTGFGLADVARIEVLRGPQSTLYGANAMSGVISIVTRGAEAEGQSGGARTEIGGQGSAATSVWATTRGARGGLAVSLETRATDGEDASRSPGGDTEYNDTTTLSLKGDVALTETLKAGASLRRVWQDFGYDETSWVGVASPDDYVIDSDSSSRLNQTFGALWVEGEVLGGRMVNRLTLSAMDQDRTNSVGGFYSDDDAATQRAAKVTGSVALDTADLDSAAHKLNFSLEAERETYRSSWAPGGTFARNTRAAGLEYQGKLANGLDLQAGLRRDFNDVFEDGTSWNLSAAYLVPGQDLKLRASLGRAIVNPTMFEQFGFAPGFYTGNPNLKPEESLSREIGADLGFAGGRGTLGVTLFRDDVDNLIQGAGATSVNVAGTSRRQGVELALGYALTPGVDLGLDYTYTEAKAADGTPLTRRPRHEIGVHATAQTFGGRGSVSADLRHVAGSHDAEWWTGSWTPAVTELPAFTTVSLAARYQLTDQLELTGRVVNLFDADYSESWGYYGQERTAYLGLGVKW</sequence>
<evidence type="ECO:0000256" key="13">
    <source>
        <dbReference type="SAM" id="SignalP"/>
    </source>
</evidence>
<accession>A0A1D9MAY0</accession>
<keyword evidence="17" id="KW-1185">Reference proteome</keyword>
<gene>
    <name evidence="16" type="ORF">LPB142_05730</name>
</gene>
<feature type="chain" id="PRO_5009443539" evidence="13">
    <location>
        <begin position="27"/>
        <end position="637"/>
    </location>
</feature>
<dbReference type="Gene3D" id="2.40.170.20">
    <property type="entry name" value="TonB-dependent receptor, beta-barrel domain"/>
    <property type="match status" value="1"/>
</dbReference>
<dbReference type="Proteomes" id="UP000176562">
    <property type="component" value="Chromosome"/>
</dbReference>
<feature type="domain" description="TonB-dependent receptor-like beta-barrel" evidence="14">
    <location>
        <begin position="199"/>
        <end position="611"/>
    </location>
</feature>
<evidence type="ECO:0000256" key="9">
    <source>
        <dbReference type="ARBA" id="ARBA00023237"/>
    </source>
</evidence>
<feature type="domain" description="TonB-dependent receptor plug" evidence="15">
    <location>
        <begin position="50"/>
        <end position="150"/>
    </location>
</feature>
<evidence type="ECO:0000256" key="10">
    <source>
        <dbReference type="PROSITE-ProRule" id="PRU01360"/>
    </source>
</evidence>
<evidence type="ECO:0000256" key="2">
    <source>
        <dbReference type="ARBA" id="ARBA00022448"/>
    </source>
</evidence>
<feature type="signal peptide" evidence="13">
    <location>
        <begin position="1"/>
        <end position="26"/>
    </location>
</feature>
<evidence type="ECO:0000256" key="6">
    <source>
        <dbReference type="ARBA" id="ARBA00023065"/>
    </source>
</evidence>
<keyword evidence="5 13" id="KW-0732">Signal</keyword>
<dbReference type="GO" id="GO:0044718">
    <property type="term" value="P:siderophore transmembrane transport"/>
    <property type="evidence" value="ECO:0007669"/>
    <property type="project" value="TreeGrafter"/>
</dbReference>
<comment type="subcellular location">
    <subcellularLocation>
        <location evidence="1 10">Cell outer membrane</location>
        <topology evidence="1 10">Multi-pass membrane protein</topology>
    </subcellularLocation>
</comment>
<dbReference type="InterPro" id="IPR000531">
    <property type="entry name" value="Beta-barrel_TonB"/>
</dbReference>
<keyword evidence="3 10" id="KW-1134">Transmembrane beta strand</keyword>
<dbReference type="RefSeq" id="WP_071165779.1">
    <property type="nucleotide sequence ID" value="NZ_CP017781.1"/>
</dbReference>
<dbReference type="AlphaFoldDB" id="A0A1D9MAY0"/>
<dbReference type="Pfam" id="PF00593">
    <property type="entry name" value="TonB_dep_Rec_b-barrel"/>
    <property type="match status" value="1"/>
</dbReference>
<protein>
    <submittedName>
        <fullName evidence="16">TonB-dependent receptor</fullName>
    </submittedName>
</protein>
<dbReference type="PANTHER" id="PTHR30069">
    <property type="entry name" value="TONB-DEPENDENT OUTER MEMBRANE RECEPTOR"/>
    <property type="match status" value="1"/>
</dbReference>
<organism evidence="16 17">
    <name type="scientific">Rhodobacter xanthinilyticus</name>
    <dbReference type="NCBI Taxonomy" id="1850250"/>
    <lineage>
        <taxon>Bacteria</taxon>
        <taxon>Pseudomonadati</taxon>
        <taxon>Pseudomonadota</taxon>
        <taxon>Alphaproteobacteria</taxon>
        <taxon>Rhodobacterales</taxon>
        <taxon>Rhodobacter group</taxon>
        <taxon>Rhodobacter</taxon>
    </lineage>
</organism>
<proteinExistence type="inferred from homology"/>
<keyword evidence="9 10" id="KW-0998">Cell outer membrane</keyword>
<dbReference type="InterPro" id="IPR037066">
    <property type="entry name" value="Plug_dom_sf"/>
</dbReference>
<dbReference type="InterPro" id="IPR036942">
    <property type="entry name" value="Beta-barrel_TonB_sf"/>
</dbReference>
<evidence type="ECO:0000259" key="14">
    <source>
        <dbReference type="Pfam" id="PF00593"/>
    </source>
</evidence>
<reference evidence="16 17" key="1">
    <citation type="submission" date="2016-10" db="EMBL/GenBank/DDBJ databases">
        <title>Rhodobacter sp. LPB0142, isolated from sea water.</title>
        <authorList>
            <person name="Kim E."/>
            <person name="Yi H."/>
        </authorList>
    </citation>
    <scope>NUCLEOTIDE SEQUENCE [LARGE SCALE GENOMIC DNA]</scope>
    <source>
        <strain evidence="16 17">LPB0142</strain>
    </source>
</reference>
<keyword evidence="7 11" id="KW-0798">TonB box</keyword>
<name>A0A1D9MAY0_9RHOB</name>